<dbReference type="SUPFAM" id="SSF52047">
    <property type="entry name" value="RNI-like"/>
    <property type="match status" value="1"/>
</dbReference>
<keyword evidence="3" id="KW-0479">Metal-binding</keyword>
<dbReference type="Gene3D" id="3.80.10.10">
    <property type="entry name" value="Ribonuclease Inhibitor"/>
    <property type="match status" value="1"/>
</dbReference>
<dbReference type="Proteomes" id="UP000681722">
    <property type="component" value="Unassembled WGS sequence"/>
</dbReference>
<name>A0A815F8U9_9BILA</name>
<dbReference type="EMBL" id="CAJNOQ010013178">
    <property type="protein sequence ID" value="CAF1316039.1"/>
    <property type="molecule type" value="Genomic_DNA"/>
</dbReference>
<dbReference type="OrthoDB" id="6692864at2759"/>
<dbReference type="Pfam" id="PF00067">
    <property type="entry name" value="p450"/>
    <property type="match status" value="1"/>
</dbReference>
<dbReference type="PANTHER" id="PTHR24302">
    <property type="entry name" value="CYTOCHROME P450 FAMILY 3"/>
    <property type="match status" value="1"/>
</dbReference>
<keyword evidence="8" id="KW-1185">Reference proteome</keyword>
<dbReference type="InterPro" id="IPR032675">
    <property type="entry name" value="LRR_dom_sf"/>
</dbReference>
<evidence type="ECO:0000313" key="6">
    <source>
        <dbReference type="EMBL" id="CAF1316039.1"/>
    </source>
</evidence>
<dbReference type="InterPro" id="IPR050705">
    <property type="entry name" value="Cytochrome_P450_3A"/>
</dbReference>
<reference evidence="6" key="1">
    <citation type="submission" date="2021-02" db="EMBL/GenBank/DDBJ databases">
        <authorList>
            <person name="Nowell W R."/>
        </authorList>
    </citation>
    <scope>NUCLEOTIDE SEQUENCE</scope>
</reference>
<sequence length="260" mass="28984">MTAGYETTSTALVCATYELATHPEVTYKLQAEIDQLPLDNDDRSEEETKKYPVYDIVAQMPYMDMFVSEILRMYPIANTVVQRRASEDTVVQGIQIGKAYDDQQRDANLMTDSFGRKDRLLCITCNFPLGDNVALVLEDIELYKVSKSNSIWKEGAKAIAEALKISSTLTSLDMGHSSTSEEGAKALVEELKMNLTLTTLAIGIHTITKEVVQAVEEALEINTTLRSLFIDTVSDMQSDQVAALKEMLRMNARLTTTYVT</sequence>
<dbReference type="AlphaFoldDB" id="A0A815F8U9"/>
<keyword evidence="4" id="KW-0560">Oxidoreductase</keyword>
<evidence type="ECO:0000256" key="1">
    <source>
        <dbReference type="ARBA" id="ARBA00010617"/>
    </source>
</evidence>
<dbReference type="PANTHER" id="PTHR24302:SF15">
    <property type="entry name" value="FATTY-ACID PEROXYGENASE"/>
    <property type="match status" value="1"/>
</dbReference>
<evidence type="ECO:0000313" key="8">
    <source>
        <dbReference type="Proteomes" id="UP000663829"/>
    </source>
</evidence>
<dbReference type="Gene3D" id="1.10.630.10">
    <property type="entry name" value="Cytochrome P450"/>
    <property type="match status" value="1"/>
</dbReference>
<dbReference type="GO" id="GO:0020037">
    <property type="term" value="F:heme binding"/>
    <property type="evidence" value="ECO:0007669"/>
    <property type="project" value="InterPro"/>
</dbReference>
<evidence type="ECO:0000313" key="7">
    <source>
        <dbReference type="EMBL" id="CAF4158037.1"/>
    </source>
</evidence>
<proteinExistence type="inferred from homology"/>
<evidence type="ECO:0000256" key="3">
    <source>
        <dbReference type="ARBA" id="ARBA00022723"/>
    </source>
</evidence>
<evidence type="ECO:0000256" key="5">
    <source>
        <dbReference type="ARBA" id="ARBA00023004"/>
    </source>
</evidence>
<evidence type="ECO:0000256" key="4">
    <source>
        <dbReference type="ARBA" id="ARBA00023002"/>
    </source>
</evidence>
<organism evidence="6 8">
    <name type="scientific">Didymodactylos carnosus</name>
    <dbReference type="NCBI Taxonomy" id="1234261"/>
    <lineage>
        <taxon>Eukaryota</taxon>
        <taxon>Metazoa</taxon>
        <taxon>Spiralia</taxon>
        <taxon>Gnathifera</taxon>
        <taxon>Rotifera</taxon>
        <taxon>Eurotatoria</taxon>
        <taxon>Bdelloidea</taxon>
        <taxon>Philodinida</taxon>
        <taxon>Philodinidae</taxon>
        <taxon>Didymodactylos</taxon>
    </lineage>
</organism>
<protein>
    <recommendedName>
        <fullName evidence="9">Cytochrome P450</fullName>
    </recommendedName>
</protein>
<comment type="similarity">
    <text evidence="1">Belongs to the cytochrome P450 family.</text>
</comment>
<dbReference type="EMBL" id="CAJOBC010045189">
    <property type="protein sequence ID" value="CAF4158037.1"/>
    <property type="molecule type" value="Genomic_DNA"/>
</dbReference>
<evidence type="ECO:0000256" key="2">
    <source>
        <dbReference type="ARBA" id="ARBA00022617"/>
    </source>
</evidence>
<dbReference type="GO" id="GO:0005506">
    <property type="term" value="F:iron ion binding"/>
    <property type="evidence" value="ECO:0007669"/>
    <property type="project" value="InterPro"/>
</dbReference>
<keyword evidence="5" id="KW-0408">Iron</keyword>
<keyword evidence="2" id="KW-0349">Heme</keyword>
<dbReference type="InterPro" id="IPR036396">
    <property type="entry name" value="Cyt_P450_sf"/>
</dbReference>
<gene>
    <name evidence="6" type="ORF">GPM918_LOCUS29235</name>
    <name evidence="7" type="ORF">SRO942_LOCUS29802</name>
</gene>
<dbReference type="SUPFAM" id="SSF48264">
    <property type="entry name" value="Cytochrome P450"/>
    <property type="match status" value="1"/>
</dbReference>
<dbReference type="GO" id="GO:0016705">
    <property type="term" value="F:oxidoreductase activity, acting on paired donors, with incorporation or reduction of molecular oxygen"/>
    <property type="evidence" value="ECO:0007669"/>
    <property type="project" value="InterPro"/>
</dbReference>
<dbReference type="GO" id="GO:0008395">
    <property type="term" value="F:steroid hydroxylase activity"/>
    <property type="evidence" value="ECO:0007669"/>
    <property type="project" value="TreeGrafter"/>
</dbReference>
<dbReference type="Proteomes" id="UP000663829">
    <property type="component" value="Unassembled WGS sequence"/>
</dbReference>
<dbReference type="PRINTS" id="PR00385">
    <property type="entry name" value="P450"/>
</dbReference>
<dbReference type="InterPro" id="IPR001128">
    <property type="entry name" value="Cyt_P450"/>
</dbReference>
<evidence type="ECO:0008006" key="9">
    <source>
        <dbReference type="Google" id="ProtNLM"/>
    </source>
</evidence>
<accession>A0A815F8U9</accession>
<comment type="caution">
    <text evidence="6">The sequence shown here is derived from an EMBL/GenBank/DDBJ whole genome shotgun (WGS) entry which is preliminary data.</text>
</comment>